<protein>
    <submittedName>
        <fullName evidence="1">Uncharacterized protein</fullName>
    </submittedName>
</protein>
<dbReference type="Proteomes" id="UP000580250">
    <property type="component" value="Unassembled WGS sequence"/>
</dbReference>
<gene>
    <name evidence="1" type="ORF">MENT_LOCUS62981</name>
</gene>
<dbReference type="EMBL" id="CAJEWN010003906">
    <property type="protein sequence ID" value="CAD2208885.1"/>
    <property type="molecule type" value="Genomic_DNA"/>
</dbReference>
<evidence type="ECO:0000313" key="2">
    <source>
        <dbReference type="Proteomes" id="UP000580250"/>
    </source>
</evidence>
<organism evidence="1 2">
    <name type="scientific">Meloidogyne enterolobii</name>
    <name type="common">Root-knot nematode worm</name>
    <name type="synonym">Meloidogyne mayaguensis</name>
    <dbReference type="NCBI Taxonomy" id="390850"/>
    <lineage>
        <taxon>Eukaryota</taxon>
        <taxon>Metazoa</taxon>
        <taxon>Ecdysozoa</taxon>
        <taxon>Nematoda</taxon>
        <taxon>Chromadorea</taxon>
        <taxon>Rhabditida</taxon>
        <taxon>Tylenchina</taxon>
        <taxon>Tylenchomorpha</taxon>
        <taxon>Tylenchoidea</taxon>
        <taxon>Meloidogynidae</taxon>
        <taxon>Meloidogyninae</taxon>
        <taxon>Meloidogyne</taxon>
    </lineage>
</organism>
<proteinExistence type="predicted"/>
<accession>A0A6V7YBI9</accession>
<name>A0A6V7YBI9_MELEN</name>
<evidence type="ECO:0000313" key="1">
    <source>
        <dbReference type="EMBL" id="CAD2208885.1"/>
    </source>
</evidence>
<reference evidence="1 2" key="1">
    <citation type="submission" date="2020-08" db="EMBL/GenBank/DDBJ databases">
        <authorList>
            <person name="Koutsovoulos G."/>
            <person name="Danchin GJ E."/>
        </authorList>
    </citation>
    <scope>NUCLEOTIDE SEQUENCE [LARGE SCALE GENOMIC DNA]</scope>
</reference>
<dbReference type="AlphaFoldDB" id="A0A6V7YBI9"/>
<sequence length="61" mass="6997">MQFCSTWIIGIELLSKESNNIDESDIDGRFGELIEELKLTDQYKIGINELKFTSLSLSKKN</sequence>
<comment type="caution">
    <text evidence="1">The sequence shown here is derived from an EMBL/GenBank/DDBJ whole genome shotgun (WGS) entry which is preliminary data.</text>
</comment>